<proteinExistence type="predicted"/>
<name>A0AA49GPW7_9BACT</name>
<reference evidence="1" key="1">
    <citation type="journal article" date="2023" name="Comput. Struct. Biotechnol. J.">
        <title>Discovery of a novel marine Bacteroidetes with a rich repertoire of carbohydrate-active enzymes.</title>
        <authorList>
            <person name="Chen B."/>
            <person name="Liu G."/>
            <person name="Chen Q."/>
            <person name="Wang H."/>
            <person name="Liu L."/>
            <person name="Tang K."/>
        </authorList>
    </citation>
    <scope>NUCLEOTIDE SEQUENCE</scope>
    <source>
        <strain evidence="1">TK19036</strain>
    </source>
</reference>
<protein>
    <submittedName>
        <fullName evidence="1">Uncharacterized protein</fullName>
    </submittedName>
</protein>
<gene>
    <name evidence="1" type="ORF">K4G66_29860</name>
</gene>
<evidence type="ECO:0000313" key="1">
    <source>
        <dbReference type="EMBL" id="WKN36570.1"/>
    </source>
</evidence>
<reference evidence="1" key="2">
    <citation type="journal article" date="2024" name="Antonie Van Leeuwenhoek">
        <title>Roseihalotalea indica gen. nov., sp. nov., a halophilic Bacteroidetes from mesopelagic Southwest Indian Ocean with higher carbohydrate metabolic potential.</title>
        <authorList>
            <person name="Chen B."/>
            <person name="Zhang M."/>
            <person name="Lin D."/>
            <person name="Ye J."/>
            <person name="Tang K."/>
        </authorList>
    </citation>
    <scope>NUCLEOTIDE SEQUENCE</scope>
    <source>
        <strain evidence="1">TK19036</strain>
    </source>
</reference>
<sequence>MRTLIHSFLIIGISIIFFQCQSDEPLPNGTIIVALEGETLEIHNRYGQPISYFAVESETAALINWAAVSDENNTIVDSGVKTVPWGNITGAPVQPGDEIIINWWPAQAGAIDPATVNQRVLIL</sequence>
<organism evidence="1">
    <name type="scientific">Roseihalotalea indica</name>
    <dbReference type="NCBI Taxonomy" id="2867963"/>
    <lineage>
        <taxon>Bacteria</taxon>
        <taxon>Pseudomonadati</taxon>
        <taxon>Bacteroidota</taxon>
        <taxon>Cytophagia</taxon>
        <taxon>Cytophagales</taxon>
        <taxon>Catalimonadaceae</taxon>
        <taxon>Roseihalotalea</taxon>
    </lineage>
</organism>
<accession>A0AA49GPW7</accession>
<dbReference type="EMBL" id="CP120682">
    <property type="protein sequence ID" value="WKN36570.1"/>
    <property type="molecule type" value="Genomic_DNA"/>
</dbReference>
<dbReference type="AlphaFoldDB" id="A0AA49GPW7"/>